<keyword evidence="4" id="KW-0653">Protein transport</keyword>
<feature type="domain" description="SecA family profile" evidence="8">
    <location>
        <begin position="1"/>
        <end position="396"/>
    </location>
</feature>
<dbReference type="InterPro" id="IPR011130">
    <property type="entry name" value="SecA_preprotein_X-link_dom"/>
</dbReference>
<dbReference type="Pfam" id="PF01043">
    <property type="entry name" value="SecA_PP_bind"/>
    <property type="match status" value="1"/>
</dbReference>
<evidence type="ECO:0000256" key="7">
    <source>
        <dbReference type="ARBA" id="ARBA00023136"/>
    </source>
</evidence>
<keyword evidence="7" id="KW-0472">Membrane</keyword>
<dbReference type="GO" id="GO:0005886">
    <property type="term" value="C:plasma membrane"/>
    <property type="evidence" value="ECO:0007669"/>
    <property type="project" value="TreeGrafter"/>
</dbReference>
<keyword evidence="1" id="KW-0813">Transport</keyword>
<keyword evidence="2" id="KW-0547">Nucleotide-binding</keyword>
<keyword evidence="3" id="KW-0067">ATP-binding</keyword>
<dbReference type="GO" id="GO:0031522">
    <property type="term" value="C:cell envelope Sec protein transport complex"/>
    <property type="evidence" value="ECO:0007669"/>
    <property type="project" value="TreeGrafter"/>
</dbReference>
<dbReference type="GO" id="GO:0017038">
    <property type="term" value="P:protein import"/>
    <property type="evidence" value="ECO:0007669"/>
    <property type="project" value="InterPro"/>
</dbReference>
<sequence>ARDAEWMTPLFEFLGLSVGVILEDMDVDARRTAYACDITYCTNKQLAFDYLKDRLILEAETRPLHMALEGLLHERSRREQVMMRGLCFAIVDEADSVLVDEARTPLIIAQKGDTSEMEAIYRQAINTARSMQSPRDFTVSERDFRIDITDLGKAQLRRSTQQLGGVWATESHREELAKQALSALWLYKRDKHYLVQEESIQIVDEYTGRVMADRSWERGLHQMIEVKEGVNISMRQETLIRISYQKFFRRYIRLSGMSGTAQEVAGELSAVYRLRTRRVPTNKRSRRWNKGEYCYAKVEHKWQAVLREVKRRHKKGRPILIGTQSVDASEHLSAILTKSGLRHRVLNARQNEAEAEIIAQAGELGRITVATNMAGRGTDIALDGAARAAGGLHVIA</sequence>
<dbReference type="InterPro" id="IPR020937">
    <property type="entry name" value="SecA_CS"/>
</dbReference>
<dbReference type="Gene3D" id="3.90.1440.10">
    <property type="entry name" value="SecA, preprotein cross-linking domain"/>
    <property type="match status" value="1"/>
</dbReference>
<organism evidence="9">
    <name type="scientific">marine sediment metagenome</name>
    <dbReference type="NCBI Taxonomy" id="412755"/>
    <lineage>
        <taxon>unclassified sequences</taxon>
        <taxon>metagenomes</taxon>
        <taxon>ecological metagenomes</taxon>
    </lineage>
</organism>
<comment type="caution">
    <text evidence="9">The sequence shown here is derived from an EMBL/GenBank/DDBJ whole genome shotgun (WGS) entry which is preliminary data.</text>
</comment>
<feature type="non-terminal residue" evidence="9">
    <location>
        <position position="396"/>
    </location>
</feature>
<evidence type="ECO:0000313" key="9">
    <source>
        <dbReference type="EMBL" id="KKK77361.1"/>
    </source>
</evidence>
<dbReference type="SUPFAM" id="SSF52540">
    <property type="entry name" value="P-loop containing nucleoside triphosphate hydrolases"/>
    <property type="match status" value="2"/>
</dbReference>
<keyword evidence="6" id="KW-0811">Translocation</keyword>
<name>A0A0F9AYG5_9ZZZZ</name>
<dbReference type="Gene3D" id="3.40.50.300">
    <property type="entry name" value="P-loop containing nucleotide triphosphate hydrolases"/>
    <property type="match status" value="2"/>
</dbReference>
<evidence type="ECO:0000256" key="4">
    <source>
        <dbReference type="ARBA" id="ARBA00022927"/>
    </source>
</evidence>
<dbReference type="InterPro" id="IPR036670">
    <property type="entry name" value="SecA_X-link_sf"/>
</dbReference>
<protein>
    <recommendedName>
        <fullName evidence="8">SecA family profile domain-containing protein</fullName>
    </recommendedName>
</protein>
<dbReference type="PRINTS" id="PR00906">
    <property type="entry name" value="SECA"/>
</dbReference>
<evidence type="ECO:0000256" key="6">
    <source>
        <dbReference type="ARBA" id="ARBA00023010"/>
    </source>
</evidence>
<feature type="non-terminal residue" evidence="9">
    <location>
        <position position="1"/>
    </location>
</feature>
<accession>A0A0F9AYG5</accession>
<dbReference type="GO" id="GO:0005829">
    <property type="term" value="C:cytosol"/>
    <property type="evidence" value="ECO:0007669"/>
    <property type="project" value="TreeGrafter"/>
</dbReference>
<dbReference type="PANTHER" id="PTHR30612:SF0">
    <property type="entry name" value="CHLOROPLAST PROTEIN-TRANSPORTING ATPASE"/>
    <property type="match status" value="1"/>
</dbReference>
<proteinExistence type="predicted"/>
<dbReference type="InterPro" id="IPR014018">
    <property type="entry name" value="SecA_motor_DEAD"/>
</dbReference>
<dbReference type="PROSITE" id="PS01312">
    <property type="entry name" value="SECA"/>
    <property type="match status" value="1"/>
</dbReference>
<evidence type="ECO:0000256" key="1">
    <source>
        <dbReference type="ARBA" id="ARBA00022448"/>
    </source>
</evidence>
<dbReference type="GO" id="GO:0006886">
    <property type="term" value="P:intracellular protein transport"/>
    <property type="evidence" value="ECO:0007669"/>
    <property type="project" value="InterPro"/>
</dbReference>
<dbReference type="SMART" id="SM00957">
    <property type="entry name" value="SecA_DEAD"/>
    <property type="match status" value="1"/>
</dbReference>
<dbReference type="SUPFAM" id="SSF81767">
    <property type="entry name" value="Pre-protein crosslinking domain of SecA"/>
    <property type="match status" value="1"/>
</dbReference>
<keyword evidence="5" id="KW-1278">Translocase</keyword>
<evidence type="ECO:0000256" key="3">
    <source>
        <dbReference type="ARBA" id="ARBA00022840"/>
    </source>
</evidence>
<gene>
    <name evidence="9" type="ORF">LCGC14_2854390</name>
</gene>
<dbReference type="PROSITE" id="PS51196">
    <property type="entry name" value="SECA_MOTOR_DEAD"/>
    <property type="match status" value="1"/>
</dbReference>
<evidence type="ECO:0000256" key="5">
    <source>
        <dbReference type="ARBA" id="ARBA00022967"/>
    </source>
</evidence>
<dbReference type="SMART" id="SM00958">
    <property type="entry name" value="SecA_PP_bind"/>
    <property type="match status" value="1"/>
</dbReference>
<dbReference type="InterPro" id="IPR000185">
    <property type="entry name" value="SecA"/>
</dbReference>
<evidence type="ECO:0000259" key="8">
    <source>
        <dbReference type="PROSITE" id="PS51196"/>
    </source>
</evidence>
<dbReference type="EMBL" id="LAZR01054991">
    <property type="protein sequence ID" value="KKK77361.1"/>
    <property type="molecule type" value="Genomic_DNA"/>
</dbReference>
<dbReference type="PANTHER" id="PTHR30612">
    <property type="entry name" value="SECA INNER MEMBRANE COMPONENT OF SEC PROTEIN SECRETION SYSTEM"/>
    <property type="match status" value="1"/>
</dbReference>
<dbReference type="InterPro" id="IPR011115">
    <property type="entry name" value="SecA_DEAD"/>
</dbReference>
<dbReference type="GO" id="GO:0006605">
    <property type="term" value="P:protein targeting"/>
    <property type="evidence" value="ECO:0007669"/>
    <property type="project" value="InterPro"/>
</dbReference>
<dbReference type="AlphaFoldDB" id="A0A0F9AYG5"/>
<dbReference type="Pfam" id="PF21090">
    <property type="entry name" value="P-loop_SecA"/>
    <property type="match status" value="1"/>
</dbReference>
<dbReference type="InterPro" id="IPR027417">
    <property type="entry name" value="P-loop_NTPase"/>
</dbReference>
<dbReference type="InterPro" id="IPR044722">
    <property type="entry name" value="SecA_SF2_C"/>
</dbReference>
<evidence type="ECO:0000256" key="2">
    <source>
        <dbReference type="ARBA" id="ARBA00022741"/>
    </source>
</evidence>
<dbReference type="GO" id="GO:0043952">
    <property type="term" value="P:protein transport by the Sec complex"/>
    <property type="evidence" value="ECO:0007669"/>
    <property type="project" value="TreeGrafter"/>
</dbReference>
<reference evidence="9" key="1">
    <citation type="journal article" date="2015" name="Nature">
        <title>Complex archaea that bridge the gap between prokaryotes and eukaryotes.</title>
        <authorList>
            <person name="Spang A."/>
            <person name="Saw J.H."/>
            <person name="Jorgensen S.L."/>
            <person name="Zaremba-Niedzwiedzka K."/>
            <person name="Martijn J."/>
            <person name="Lind A.E."/>
            <person name="van Eijk R."/>
            <person name="Schleper C."/>
            <person name="Guy L."/>
            <person name="Ettema T.J."/>
        </authorList>
    </citation>
    <scope>NUCLEOTIDE SEQUENCE</scope>
</reference>
<dbReference type="Pfam" id="PF07517">
    <property type="entry name" value="SecA_DEAD"/>
    <property type="match status" value="1"/>
</dbReference>
<dbReference type="GO" id="GO:0005524">
    <property type="term" value="F:ATP binding"/>
    <property type="evidence" value="ECO:0007669"/>
    <property type="project" value="UniProtKB-KW"/>
</dbReference>